<dbReference type="Gene3D" id="3.40.50.300">
    <property type="entry name" value="P-loop containing nucleotide triphosphate hydrolases"/>
    <property type="match status" value="1"/>
</dbReference>
<comment type="caution">
    <text evidence="6">The sequence shown here is derived from an EMBL/GenBank/DDBJ whole genome shotgun (WGS) entry which is preliminary data.</text>
</comment>
<dbReference type="Gene3D" id="1.10.10.60">
    <property type="entry name" value="Homeodomain-like"/>
    <property type="match status" value="1"/>
</dbReference>
<keyword evidence="3" id="KW-0805">Transcription regulation</keyword>
<dbReference type="Proteomes" id="UP000322530">
    <property type="component" value="Unassembled WGS sequence"/>
</dbReference>
<evidence type="ECO:0000313" key="6">
    <source>
        <dbReference type="EMBL" id="GCF07921.1"/>
    </source>
</evidence>
<dbReference type="InterPro" id="IPR027417">
    <property type="entry name" value="P-loop_NTPase"/>
</dbReference>
<evidence type="ECO:0000256" key="3">
    <source>
        <dbReference type="ARBA" id="ARBA00023015"/>
    </source>
</evidence>
<dbReference type="PROSITE" id="PS00688">
    <property type="entry name" value="SIGMA54_INTERACT_3"/>
    <property type="match status" value="1"/>
</dbReference>
<dbReference type="SUPFAM" id="SSF52540">
    <property type="entry name" value="P-loop containing nucleoside triphosphate hydrolases"/>
    <property type="match status" value="1"/>
</dbReference>
<dbReference type="InterPro" id="IPR009057">
    <property type="entry name" value="Homeodomain-like_sf"/>
</dbReference>
<dbReference type="GO" id="GO:0005524">
    <property type="term" value="F:ATP binding"/>
    <property type="evidence" value="ECO:0007669"/>
    <property type="project" value="UniProtKB-KW"/>
</dbReference>
<keyword evidence="1" id="KW-0547">Nucleotide-binding</keyword>
<keyword evidence="4" id="KW-0804">Transcription</keyword>
<dbReference type="PROSITE" id="PS00675">
    <property type="entry name" value="SIGMA54_INTERACT_1"/>
    <property type="match status" value="1"/>
</dbReference>
<dbReference type="InterPro" id="IPR002078">
    <property type="entry name" value="Sigma_54_int"/>
</dbReference>
<dbReference type="Pfam" id="PF02954">
    <property type="entry name" value="HTH_8"/>
    <property type="match status" value="1"/>
</dbReference>
<organism evidence="6 7">
    <name type="scientific">Dictyobacter arantiisoli</name>
    <dbReference type="NCBI Taxonomy" id="2014874"/>
    <lineage>
        <taxon>Bacteria</taxon>
        <taxon>Bacillati</taxon>
        <taxon>Chloroflexota</taxon>
        <taxon>Ktedonobacteria</taxon>
        <taxon>Ktedonobacterales</taxon>
        <taxon>Dictyobacteraceae</taxon>
        <taxon>Dictyobacter</taxon>
    </lineage>
</organism>
<dbReference type="PRINTS" id="PR01590">
    <property type="entry name" value="HTHFIS"/>
</dbReference>
<dbReference type="FunFam" id="3.40.50.300:FF:000006">
    <property type="entry name" value="DNA-binding transcriptional regulator NtrC"/>
    <property type="match status" value="1"/>
</dbReference>
<dbReference type="GO" id="GO:0006355">
    <property type="term" value="P:regulation of DNA-templated transcription"/>
    <property type="evidence" value="ECO:0007669"/>
    <property type="project" value="InterPro"/>
</dbReference>
<name>A0A5A5T8W2_9CHLR</name>
<evidence type="ECO:0000256" key="1">
    <source>
        <dbReference type="ARBA" id="ARBA00022741"/>
    </source>
</evidence>
<dbReference type="SMART" id="SM00382">
    <property type="entry name" value="AAA"/>
    <property type="match status" value="1"/>
</dbReference>
<dbReference type="CDD" id="cd00009">
    <property type="entry name" value="AAA"/>
    <property type="match status" value="1"/>
</dbReference>
<protein>
    <recommendedName>
        <fullName evidence="5">Sigma-54 factor interaction domain-containing protein</fullName>
    </recommendedName>
</protein>
<feature type="domain" description="Sigma-54 factor interaction" evidence="5">
    <location>
        <begin position="26"/>
        <end position="257"/>
    </location>
</feature>
<dbReference type="AlphaFoldDB" id="A0A5A5T8W2"/>
<gene>
    <name evidence="6" type="ORF">KDI_14850</name>
</gene>
<evidence type="ECO:0000259" key="5">
    <source>
        <dbReference type="PROSITE" id="PS50045"/>
    </source>
</evidence>
<sequence>MFQSEKQASAEVVTTIETEDPIAGMVIGRCPALLNIMLTAHQVATYPLARVLLQGESGTGKDVIARVIHELSHRSSTPGLFVPINCAAIPEDLLETELFGVEAGAYTDAKFSRDGLLARAHRGTLFLDEIGAMPLVLQAKLLRFLETCSFRRVGGTKEFHVQLRVISATNTDLQAAVARKMFRDDLFYRLNVVTLFMPPLRERQEDLPLLIEHFLRRESARRGIALSISDEAMSLLLHYTWPGNIRELQHAIEQGCILCDDNVIRPQNLLNVVSTASASDSYQLSDLLQNLHLPAEGINLSALLAGIEYSFIQDALKRCGGNQVRAAALLGISRDKLRYRLASRSSYASEEAYP</sequence>
<dbReference type="Pfam" id="PF25601">
    <property type="entry name" value="AAA_lid_14"/>
    <property type="match status" value="1"/>
</dbReference>
<dbReference type="InterPro" id="IPR025944">
    <property type="entry name" value="Sigma_54_int_dom_CS"/>
</dbReference>
<accession>A0A5A5T8W2</accession>
<evidence type="ECO:0000256" key="4">
    <source>
        <dbReference type="ARBA" id="ARBA00023163"/>
    </source>
</evidence>
<dbReference type="PROSITE" id="PS50045">
    <property type="entry name" value="SIGMA54_INTERACT_4"/>
    <property type="match status" value="1"/>
</dbReference>
<dbReference type="Gene3D" id="1.10.8.60">
    <property type="match status" value="1"/>
</dbReference>
<dbReference type="SUPFAM" id="SSF46689">
    <property type="entry name" value="Homeodomain-like"/>
    <property type="match status" value="1"/>
</dbReference>
<proteinExistence type="predicted"/>
<dbReference type="InterPro" id="IPR003593">
    <property type="entry name" value="AAA+_ATPase"/>
</dbReference>
<evidence type="ECO:0000313" key="7">
    <source>
        <dbReference type="Proteomes" id="UP000322530"/>
    </source>
</evidence>
<dbReference type="EMBL" id="BIXY01000016">
    <property type="protein sequence ID" value="GCF07921.1"/>
    <property type="molecule type" value="Genomic_DNA"/>
</dbReference>
<dbReference type="InterPro" id="IPR058031">
    <property type="entry name" value="AAA_lid_NorR"/>
</dbReference>
<dbReference type="InterPro" id="IPR025662">
    <property type="entry name" value="Sigma_54_int_dom_ATP-bd_1"/>
</dbReference>
<reference evidence="6 7" key="1">
    <citation type="submission" date="2019-01" db="EMBL/GenBank/DDBJ databases">
        <title>Draft genome sequence of Dictyobacter sp. Uno17.</title>
        <authorList>
            <person name="Wang C.M."/>
            <person name="Zheng Y."/>
            <person name="Sakai Y."/>
            <person name="Abe K."/>
            <person name="Yokota A."/>
            <person name="Yabe S."/>
        </authorList>
    </citation>
    <scope>NUCLEOTIDE SEQUENCE [LARGE SCALE GENOMIC DNA]</scope>
    <source>
        <strain evidence="6 7">Uno17</strain>
    </source>
</reference>
<dbReference type="InterPro" id="IPR002197">
    <property type="entry name" value="HTH_Fis"/>
</dbReference>
<dbReference type="OrthoDB" id="9803970at2"/>
<dbReference type="RefSeq" id="WP_149400925.1">
    <property type="nucleotide sequence ID" value="NZ_BIXY01000016.1"/>
</dbReference>
<dbReference type="PANTHER" id="PTHR32071">
    <property type="entry name" value="TRANSCRIPTIONAL REGULATORY PROTEIN"/>
    <property type="match status" value="1"/>
</dbReference>
<keyword evidence="7" id="KW-1185">Reference proteome</keyword>
<dbReference type="GO" id="GO:0043565">
    <property type="term" value="F:sequence-specific DNA binding"/>
    <property type="evidence" value="ECO:0007669"/>
    <property type="project" value="InterPro"/>
</dbReference>
<keyword evidence="2" id="KW-0067">ATP-binding</keyword>
<dbReference type="Pfam" id="PF00158">
    <property type="entry name" value="Sigma54_activat"/>
    <property type="match status" value="1"/>
</dbReference>
<evidence type="ECO:0000256" key="2">
    <source>
        <dbReference type="ARBA" id="ARBA00022840"/>
    </source>
</evidence>